<dbReference type="AlphaFoldDB" id="A0AA38SG22"/>
<evidence type="ECO:0000313" key="2">
    <source>
        <dbReference type="EMBL" id="KAJ9542085.1"/>
    </source>
</evidence>
<feature type="region of interest" description="Disordered" evidence="1">
    <location>
        <begin position="204"/>
        <end position="259"/>
    </location>
</feature>
<gene>
    <name evidence="2" type="ORF">OSB04_028591</name>
</gene>
<reference evidence="2" key="1">
    <citation type="submission" date="2023-03" db="EMBL/GenBank/DDBJ databases">
        <title>Chromosome-scale reference genome and RAD-based genetic map of yellow starthistle (Centaurea solstitialis) reveal putative structural variation and QTLs associated with invader traits.</title>
        <authorList>
            <person name="Reatini B."/>
            <person name="Cang F.A."/>
            <person name="Jiang Q."/>
            <person name="Mckibben M.T.W."/>
            <person name="Barker M.S."/>
            <person name="Rieseberg L.H."/>
            <person name="Dlugosch K.M."/>
        </authorList>
    </citation>
    <scope>NUCLEOTIDE SEQUENCE</scope>
    <source>
        <strain evidence="2">CAN-66</strain>
        <tissue evidence="2">Leaf</tissue>
    </source>
</reference>
<organism evidence="2 3">
    <name type="scientific">Centaurea solstitialis</name>
    <name type="common">yellow star-thistle</name>
    <dbReference type="NCBI Taxonomy" id="347529"/>
    <lineage>
        <taxon>Eukaryota</taxon>
        <taxon>Viridiplantae</taxon>
        <taxon>Streptophyta</taxon>
        <taxon>Embryophyta</taxon>
        <taxon>Tracheophyta</taxon>
        <taxon>Spermatophyta</taxon>
        <taxon>Magnoliopsida</taxon>
        <taxon>eudicotyledons</taxon>
        <taxon>Gunneridae</taxon>
        <taxon>Pentapetalae</taxon>
        <taxon>asterids</taxon>
        <taxon>campanulids</taxon>
        <taxon>Asterales</taxon>
        <taxon>Asteraceae</taxon>
        <taxon>Carduoideae</taxon>
        <taxon>Cardueae</taxon>
        <taxon>Centaureinae</taxon>
        <taxon>Centaurea</taxon>
    </lineage>
</organism>
<sequence length="259" mass="28693">MVATIGKNFFGTESKPRWFLVFLLLSLIERSKLFFTTGQLANQTHFLIWLLLHVSDPLANQFVPPDPLANQGKDMKKKRTVVSSSICVYVEVGFYTGTGSFFFFDGLCFIDVILNIDLESLRVGEIEEGINSNLRSVEVRMCKELKEVWRVKGVNNSNLPILGFQIVECIKISGCCSLRNVFTPTTSNFDMRALKKVNIDGVDGWGGNTSNTEEDGDYLRPSGELGSPNRRPDRGQGFPVKMGPEAGDPHCAQNGATDG</sequence>
<evidence type="ECO:0000256" key="1">
    <source>
        <dbReference type="SAM" id="MobiDB-lite"/>
    </source>
</evidence>
<dbReference type="EMBL" id="JARYMX010000007">
    <property type="protein sequence ID" value="KAJ9542085.1"/>
    <property type="molecule type" value="Genomic_DNA"/>
</dbReference>
<evidence type="ECO:0000313" key="3">
    <source>
        <dbReference type="Proteomes" id="UP001172457"/>
    </source>
</evidence>
<name>A0AA38SG22_9ASTR</name>
<protein>
    <submittedName>
        <fullName evidence="2">Uncharacterized protein</fullName>
    </submittedName>
</protein>
<accession>A0AA38SG22</accession>
<dbReference type="Proteomes" id="UP001172457">
    <property type="component" value="Chromosome 7"/>
</dbReference>
<proteinExistence type="predicted"/>
<keyword evidence="3" id="KW-1185">Reference proteome</keyword>
<comment type="caution">
    <text evidence="2">The sequence shown here is derived from an EMBL/GenBank/DDBJ whole genome shotgun (WGS) entry which is preliminary data.</text>
</comment>